<sequence>MLFYQPTRLNLHPVLLLAGLDRPLDTQNFLSTISVLAAIALSLFLGFKVMWNVPCHSLVSIIGMS</sequence>
<comment type="caution">
    <text evidence="2">The sequence shown here is derived from an EMBL/GenBank/DDBJ whole genome shotgun (WGS) entry which is preliminary data.</text>
</comment>
<reference evidence="2 3" key="1">
    <citation type="journal article" date="2021" name="Commun. Biol.">
        <title>The genome of Shorea leprosula (Dipterocarpaceae) highlights the ecological relevance of drought in aseasonal tropical rainforests.</title>
        <authorList>
            <person name="Ng K.K.S."/>
            <person name="Kobayashi M.J."/>
            <person name="Fawcett J.A."/>
            <person name="Hatakeyama M."/>
            <person name="Paape T."/>
            <person name="Ng C.H."/>
            <person name="Ang C.C."/>
            <person name="Tnah L.H."/>
            <person name="Lee C.T."/>
            <person name="Nishiyama T."/>
            <person name="Sese J."/>
            <person name="O'Brien M.J."/>
            <person name="Copetti D."/>
            <person name="Mohd Noor M.I."/>
            <person name="Ong R.C."/>
            <person name="Putra M."/>
            <person name="Sireger I.Z."/>
            <person name="Indrioko S."/>
            <person name="Kosugi Y."/>
            <person name="Izuno A."/>
            <person name="Isagi Y."/>
            <person name="Lee S.L."/>
            <person name="Shimizu K.K."/>
        </authorList>
    </citation>
    <scope>NUCLEOTIDE SEQUENCE [LARGE SCALE GENOMIC DNA]</scope>
    <source>
        <strain evidence="2">214</strain>
    </source>
</reference>
<keyword evidence="1" id="KW-0812">Transmembrane</keyword>
<protein>
    <submittedName>
        <fullName evidence="2">Uncharacterized protein</fullName>
    </submittedName>
</protein>
<dbReference type="Proteomes" id="UP001054252">
    <property type="component" value="Unassembled WGS sequence"/>
</dbReference>
<keyword evidence="3" id="KW-1185">Reference proteome</keyword>
<dbReference type="AlphaFoldDB" id="A0AAV5LDS0"/>
<evidence type="ECO:0000313" key="2">
    <source>
        <dbReference type="EMBL" id="GKV35036.1"/>
    </source>
</evidence>
<evidence type="ECO:0000256" key="1">
    <source>
        <dbReference type="SAM" id="Phobius"/>
    </source>
</evidence>
<feature type="transmembrane region" description="Helical" evidence="1">
    <location>
        <begin position="29"/>
        <end position="47"/>
    </location>
</feature>
<evidence type="ECO:0000313" key="3">
    <source>
        <dbReference type="Proteomes" id="UP001054252"/>
    </source>
</evidence>
<accession>A0AAV5LDS0</accession>
<keyword evidence="1" id="KW-0472">Membrane</keyword>
<name>A0AAV5LDS0_9ROSI</name>
<gene>
    <name evidence="2" type="ORF">SLEP1_g43356</name>
</gene>
<organism evidence="2 3">
    <name type="scientific">Rubroshorea leprosula</name>
    <dbReference type="NCBI Taxonomy" id="152421"/>
    <lineage>
        <taxon>Eukaryota</taxon>
        <taxon>Viridiplantae</taxon>
        <taxon>Streptophyta</taxon>
        <taxon>Embryophyta</taxon>
        <taxon>Tracheophyta</taxon>
        <taxon>Spermatophyta</taxon>
        <taxon>Magnoliopsida</taxon>
        <taxon>eudicotyledons</taxon>
        <taxon>Gunneridae</taxon>
        <taxon>Pentapetalae</taxon>
        <taxon>rosids</taxon>
        <taxon>malvids</taxon>
        <taxon>Malvales</taxon>
        <taxon>Dipterocarpaceae</taxon>
        <taxon>Rubroshorea</taxon>
    </lineage>
</organism>
<dbReference type="EMBL" id="BPVZ01000108">
    <property type="protein sequence ID" value="GKV35036.1"/>
    <property type="molecule type" value="Genomic_DNA"/>
</dbReference>
<proteinExistence type="predicted"/>
<keyword evidence="1" id="KW-1133">Transmembrane helix</keyword>